<feature type="domain" description="Phosphotyrosine protein phosphatase I" evidence="2">
    <location>
        <begin position="6"/>
        <end position="138"/>
    </location>
</feature>
<proteinExistence type="predicted"/>
<evidence type="ECO:0000256" key="1">
    <source>
        <dbReference type="ARBA" id="ARBA00022849"/>
    </source>
</evidence>
<dbReference type="Pfam" id="PF01451">
    <property type="entry name" value="LMWPc"/>
    <property type="match status" value="1"/>
</dbReference>
<accession>A0ABZ2MAL7</accession>
<dbReference type="InterPro" id="IPR023485">
    <property type="entry name" value="Ptyr_pPase"/>
</dbReference>
<dbReference type="InterPro" id="IPR036196">
    <property type="entry name" value="Ptyr_pPase_sf"/>
</dbReference>
<protein>
    <submittedName>
        <fullName evidence="3">Arsenate reductase ArsC</fullName>
    </submittedName>
</protein>
<dbReference type="EMBL" id="CP089984">
    <property type="protein sequence ID" value="WXB19547.1"/>
    <property type="molecule type" value="Genomic_DNA"/>
</dbReference>
<name>A0ABZ2MAL7_9BACT</name>
<reference evidence="3 4" key="1">
    <citation type="submission" date="2021-12" db="EMBL/GenBank/DDBJ databases">
        <title>Discovery of the Pendulisporaceae a myxobacterial family with distinct sporulation behavior and unique specialized metabolism.</title>
        <authorList>
            <person name="Garcia R."/>
            <person name="Popoff A."/>
            <person name="Bader C.D."/>
            <person name="Loehr J."/>
            <person name="Walesch S."/>
            <person name="Walt C."/>
            <person name="Boldt J."/>
            <person name="Bunk B."/>
            <person name="Haeckl F.J.F.P.J."/>
            <person name="Gunesch A.P."/>
            <person name="Birkelbach J."/>
            <person name="Nuebel U."/>
            <person name="Pietschmann T."/>
            <person name="Bach T."/>
            <person name="Mueller R."/>
        </authorList>
    </citation>
    <scope>NUCLEOTIDE SEQUENCE [LARGE SCALE GENOMIC DNA]</scope>
    <source>
        <strain evidence="3 4">MSr11954</strain>
    </source>
</reference>
<sequence>MSESKPSILFLCVANSARSQMAEGLGRAIFGGRAHVQSAGSQPSHVNPYAIDVMKEQGIDLTSHTSKSVDTIDPSGVDIVVTLCAEEVCPVFLGKVKRFHWPIPDPASAEPRSRDEMLTRFRTARDTIRGMLERFASEELE</sequence>
<evidence type="ECO:0000313" key="4">
    <source>
        <dbReference type="Proteomes" id="UP001370348"/>
    </source>
</evidence>
<dbReference type="SMART" id="SM00226">
    <property type="entry name" value="LMWPc"/>
    <property type="match status" value="1"/>
</dbReference>
<organism evidence="3 4">
    <name type="scientific">Pendulispora albinea</name>
    <dbReference type="NCBI Taxonomy" id="2741071"/>
    <lineage>
        <taxon>Bacteria</taxon>
        <taxon>Pseudomonadati</taxon>
        <taxon>Myxococcota</taxon>
        <taxon>Myxococcia</taxon>
        <taxon>Myxococcales</taxon>
        <taxon>Sorangiineae</taxon>
        <taxon>Pendulisporaceae</taxon>
        <taxon>Pendulispora</taxon>
    </lineage>
</organism>
<keyword evidence="4" id="KW-1185">Reference proteome</keyword>
<gene>
    <name evidence="3" type="ORF">LZC94_20265</name>
</gene>
<dbReference type="CDD" id="cd16345">
    <property type="entry name" value="LMWP_ArsC"/>
    <property type="match status" value="1"/>
</dbReference>
<evidence type="ECO:0000259" key="2">
    <source>
        <dbReference type="SMART" id="SM00226"/>
    </source>
</evidence>
<keyword evidence="1" id="KW-0059">Arsenical resistance</keyword>
<dbReference type="RefSeq" id="WP_394829156.1">
    <property type="nucleotide sequence ID" value="NZ_CP089984.1"/>
</dbReference>
<dbReference type="Gene3D" id="3.40.50.2300">
    <property type="match status" value="1"/>
</dbReference>
<dbReference type="PANTHER" id="PTHR43428:SF1">
    <property type="entry name" value="ARSENATE REDUCTASE"/>
    <property type="match status" value="1"/>
</dbReference>
<dbReference type="Proteomes" id="UP001370348">
    <property type="component" value="Chromosome"/>
</dbReference>
<dbReference type="SUPFAM" id="SSF52788">
    <property type="entry name" value="Phosphotyrosine protein phosphatases I"/>
    <property type="match status" value="1"/>
</dbReference>
<evidence type="ECO:0000313" key="3">
    <source>
        <dbReference type="EMBL" id="WXB19547.1"/>
    </source>
</evidence>
<dbReference type="PANTHER" id="PTHR43428">
    <property type="entry name" value="ARSENATE REDUCTASE"/>
    <property type="match status" value="1"/>
</dbReference>